<dbReference type="Proteomes" id="UP000887580">
    <property type="component" value="Unplaced"/>
</dbReference>
<sequence length="1202" mass="136568">MLVSHRADTQETDVENLSTIWHPTRDFLAVSNYKSNDGGDVGFFTKQGGKSFFKSKKKASARPAVIAWHNPEIEEICGMHWNSESGTLLVADLKSRLSIYRIDTKEFSKSKFLHKATIRDEIPQALAVKAVKLKPSSANFATRKLAKQEAFNEGDEMLLSALAETKRRTNLTSADEKIYVKDNTETFPVYFIGCSKGGIYSFDEEGNFTKAFQCDNGVLQILNIPESDLLVVSTDSMLFYQLTVENRRATEVNRVKLTGKKNHFNLLLIENSTVAMCYGEREIRIWDLKGGDNALFRLNSEKGYDNKDDIVCLSYSAKKNMISAGTSQGKIARWKRRRDLKNQGLDQQWKLQNSVETDCHIVSLNWSSTTAALVVNSINSVTIFRDEGIHVVFDQTYAAIQKSSTVISLIRLIHPLEAQDISLPFGVKGFRLSGKFITVWDEENVHIYEIKDSNDAPISITSSANFTCSAKDATVFGAMVIVLESNKLDIRTFQGTIRQTLGFREIEGLPILMDFNGKYMAVATTNGYLSVYDLSGKDIKQQFHSSQFSKTVPEFDKFLMIRVNSAGNRISFTATQKNDEIFERLSIWDGETDSVGYFSFQYGITDQQQYEAEAEQAKPGERPKTAAIRKIEREQNRFRLAEHYPGNHVWDKVDPRLLICEAIHNTGDQSQNLLISMYVTTEHGVQMHDLQIKSDKAEQLLHLSVPYMYFFKNMESEEEDDPGVEKSIARLLLRKTLREFVGLDENDSQAIGAMLDFSFYLCMGQMDNAFKSIKYIKNESVWDHMARMCVKTRRMDVARVCLGNMQNSRAARNVRLSIERGDSADIQAARLAIELGMIEEAKTIFYSIGRYDMINKILQTEYKWDEAFKIAEKFDRINLRNTYYNYAKYLEANGALEPALENYEMSGTQKIEVPRALFMNPKVLEIYVKRRRDPDLQKWWALYLESIGDIATAKNFYHISGEYLSVVRLLCMDNQLNEAAAIVDETGNKAAAFHLARQFELQGNIEEAVNYFSKAHAYGSAIKLAKEHDMIDKLANLALQAGGSDLVEAAKFYEERDGHTDKAVMLYHKAGMIGRALDLAFRTEQHSALDLIVQELNEKSDPRILERAAQFFAANQQDRKAIQLLAYAGKYSEAINLCRERNVVVNEELAELLTPPKGDKAMTQSRNQMLEEVAKCCLHQGNYHFAAKKFTQAGNKIEPLRY</sequence>
<organism evidence="1 2">
    <name type="scientific">Panagrolaimus sp. PS1159</name>
    <dbReference type="NCBI Taxonomy" id="55785"/>
    <lineage>
        <taxon>Eukaryota</taxon>
        <taxon>Metazoa</taxon>
        <taxon>Ecdysozoa</taxon>
        <taxon>Nematoda</taxon>
        <taxon>Chromadorea</taxon>
        <taxon>Rhabditida</taxon>
        <taxon>Tylenchina</taxon>
        <taxon>Panagrolaimomorpha</taxon>
        <taxon>Panagrolaimoidea</taxon>
        <taxon>Panagrolaimidae</taxon>
        <taxon>Panagrolaimus</taxon>
    </lineage>
</organism>
<accession>A0AC35F224</accession>
<proteinExistence type="predicted"/>
<reference evidence="2" key="1">
    <citation type="submission" date="2022-11" db="UniProtKB">
        <authorList>
            <consortium name="WormBaseParasite"/>
        </authorList>
    </citation>
    <scope>IDENTIFICATION</scope>
</reference>
<name>A0AC35F224_9BILA</name>
<evidence type="ECO:0000313" key="2">
    <source>
        <dbReference type="WBParaSite" id="PS1159_v2.g13027.t2"/>
    </source>
</evidence>
<evidence type="ECO:0000313" key="1">
    <source>
        <dbReference type="Proteomes" id="UP000887580"/>
    </source>
</evidence>
<dbReference type="WBParaSite" id="PS1159_v2.g13027.t2">
    <property type="protein sequence ID" value="PS1159_v2.g13027.t2"/>
    <property type="gene ID" value="PS1159_v2.g13027"/>
</dbReference>
<protein>
    <submittedName>
        <fullName evidence="2">Uncharacterized protein</fullName>
    </submittedName>
</protein>